<dbReference type="OrthoDB" id="7845843at2"/>
<dbReference type="KEGG" id="abae:CL176_07985"/>
<dbReference type="PROSITE" id="PS50879">
    <property type="entry name" value="RNASE_H_1"/>
    <property type="match status" value="1"/>
</dbReference>
<reference evidence="2 3" key="1">
    <citation type="submission" date="2017-09" db="EMBL/GenBank/DDBJ databases">
        <title>Complete genome sequence of Oxytococcus suis strain ZY16052.</title>
        <authorList>
            <person name="Li F."/>
        </authorList>
    </citation>
    <scope>NUCLEOTIDE SEQUENCE [LARGE SCALE GENOMIC DNA]</scope>
    <source>
        <strain evidence="2 3">ZY16052</strain>
    </source>
</reference>
<dbReference type="EMBL" id="CP023434">
    <property type="protein sequence ID" value="AXY25941.1"/>
    <property type="molecule type" value="Genomic_DNA"/>
</dbReference>
<dbReference type="CDD" id="cd09279">
    <property type="entry name" value="RNase_HI_like"/>
    <property type="match status" value="1"/>
</dbReference>
<dbReference type="InterPro" id="IPR012337">
    <property type="entry name" value="RNaseH-like_sf"/>
</dbReference>
<gene>
    <name evidence="2" type="ORF">CL176_07985</name>
</gene>
<dbReference type="InterPro" id="IPR036397">
    <property type="entry name" value="RNaseH_sf"/>
</dbReference>
<dbReference type="AlphaFoldDB" id="A0A347WLI4"/>
<feature type="domain" description="RNase H type-1" evidence="1">
    <location>
        <begin position="1"/>
        <end position="129"/>
    </location>
</feature>
<evidence type="ECO:0000259" key="1">
    <source>
        <dbReference type="PROSITE" id="PS50879"/>
    </source>
</evidence>
<protein>
    <recommendedName>
        <fullName evidence="1">RNase H type-1 domain-containing protein</fullName>
    </recommendedName>
</protein>
<dbReference type="Pfam" id="PF00075">
    <property type="entry name" value="RNase_H"/>
    <property type="match status" value="1"/>
</dbReference>
<dbReference type="Proteomes" id="UP000263232">
    <property type="component" value="Chromosome"/>
</dbReference>
<dbReference type="InterPro" id="IPR002156">
    <property type="entry name" value="RNaseH_domain"/>
</dbReference>
<organism evidence="2 3">
    <name type="scientific">Suicoccus acidiformans</name>
    <dbReference type="NCBI Taxonomy" id="2036206"/>
    <lineage>
        <taxon>Bacteria</taxon>
        <taxon>Bacillati</taxon>
        <taxon>Bacillota</taxon>
        <taxon>Bacilli</taxon>
        <taxon>Lactobacillales</taxon>
        <taxon>Aerococcaceae</taxon>
        <taxon>Suicoccus</taxon>
    </lineage>
</organism>
<dbReference type="SUPFAM" id="SSF53098">
    <property type="entry name" value="Ribonuclease H-like"/>
    <property type="match status" value="1"/>
</dbReference>
<evidence type="ECO:0000313" key="3">
    <source>
        <dbReference type="Proteomes" id="UP000263232"/>
    </source>
</evidence>
<name>A0A347WLI4_9LACT</name>
<dbReference type="Gene3D" id="3.30.420.10">
    <property type="entry name" value="Ribonuclease H-like superfamily/Ribonuclease H"/>
    <property type="match status" value="1"/>
</dbReference>
<dbReference type="GO" id="GO:0004523">
    <property type="term" value="F:RNA-DNA hybrid ribonuclease activity"/>
    <property type="evidence" value="ECO:0007669"/>
    <property type="project" value="InterPro"/>
</dbReference>
<accession>A0A347WLI4</accession>
<keyword evidence="3" id="KW-1185">Reference proteome</keyword>
<evidence type="ECO:0000313" key="2">
    <source>
        <dbReference type="EMBL" id="AXY25941.1"/>
    </source>
</evidence>
<proteinExistence type="predicted"/>
<sequence length="140" mass="16139">MRMLKVYTDGAFDPQTKQAGIGIQVIADKEQTSYKYYIAHAFDNHVIEFMALRQALTLLAKQPKETLLIYSDSKVLVDSIEKAYVKSSVYRVHLTEILAELEEYPLYFVNWLADGQNRGADQLARQALRRQGQYEILSDF</sequence>
<dbReference type="GO" id="GO:0003676">
    <property type="term" value="F:nucleic acid binding"/>
    <property type="evidence" value="ECO:0007669"/>
    <property type="project" value="InterPro"/>
</dbReference>